<keyword evidence="3" id="KW-0547">Nucleotide-binding</keyword>
<evidence type="ECO:0000256" key="2">
    <source>
        <dbReference type="ARBA" id="ARBA00022679"/>
    </source>
</evidence>
<name>A0A0J1GIS2_9GAMM</name>
<evidence type="ECO:0000259" key="15">
    <source>
        <dbReference type="Pfam" id="PF00294"/>
    </source>
</evidence>
<evidence type="ECO:0000256" key="8">
    <source>
        <dbReference type="ARBA" id="ARBA00044254"/>
    </source>
</evidence>
<proteinExistence type="inferred from homology"/>
<comment type="similarity">
    <text evidence="1">Belongs to the carbohydrate kinase PfkB family.</text>
</comment>
<evidence type="ECO:0000256" key="5">
    <source>
        <dbReference type="ARBA" id="ARBA00022840"/>
    </source>
</evidence>
<dbReference type="InterPro" id="IPR002173">
    <property type="entry name" value="Carboh/pur_kinase_PfkB_CS"/>
</dbReference>
<dbReference type="SUPFAM" id="SSF53613">
    <property type="entry name" value="Ribokinase-like"/>
    <property type="match status" value="1"/>
</dbReference>
<evidence type="ECO:0000256" key="6">
    <source>
        <dbReference type="ARBA" id="ARBA00023277"/>
    </source>
</evidence>
<dbReference type="PROSITE" id="PS00584">
    <property type="entry name" value="PFKB_KINASES_2"/>
    <property type="match status" value="1"/>
</dbReference>
<evidence type="ECO:0000256" key="14">
    <source>
        <dbReference type="ARBA" id="ARBA00080545"/>
    </source>
</evidence>
<dbReference type="CDD" id="cd01166">
    <property type="entry name" value="KdgK"/>
    <property type="match status" value="1"/>
</dbReference>
<sequence>MIELSGKPFSGQEQRFGGDTLNTALYLSRLVPGLAPSYVTALGEDTYSQHMLKAWQDEGIDTALTVQIPGKLPGMYAIELDEQGERTFHYWRGESAAKALCQQAQFSTIMATLQSYDLVYLTGISLAIFSDEDKHAFLLALESLKASGVKIAVDSNYRPRLWPNAADACEWLGKLYQLSDIALVTAEDEDAMLGMQDSPASIIATRLHSMGVKQVVVKLGSEGAMWSEKGQSGQARTNKVDHVVDTTAAGDSFNAGYLAAWSMGMTMAECCHWGNKLASRVIQHQGAIIPRDQTHYITELMSI</sequence>
<evidence type="ECO:0000256" key="11">
    <source>
        <dbReference type="ARBA" id="ARBA00066369"/>
    </source>
</evidence>
<comment type="function">
    <text evidence="10">Catalyzes the phosphorylation of 2-keto-3-deoxygluconate (KDG) to produce 2-keto-3-deoxy-6-phosphogluconate (KDPG).</text>
</comment>
<dbReference type="PANTHER" id="PTHR10584:SF166">
    <property type="entry name" value="RIBOKINASE"/>
    <property type="match status" value="1"/>
</dbReference>
<evidence type="ECO:0000256" key="12">
    <source>
        <dbReference type="ARBA" id="ARBA00067931"/>
    </source>
</evidence>
<dbReference type="Gene3D" id="3.40.1190.20">
    <property type="match status" value="1"/>
</dbReference>
<evidence type="ECO:0000256" key="10">
    <source>
        <dbReference type="ARBA" id="ARBA00054997"/>
    </source>
</evidence>
<comment type="pathway">
    <text evidence="7">Carbohydrate acid metabolism; 2-dehydro-3-deoxy-D-gluconate degradation; D-glyceraldehyde 3-phosphate and pyruvate from 2-dehydro-3-deoxy-D-gluconate: step 1/2.</text>
</comment>
<evidence type="ECO:0000256" key="4">
    <source>
        <dbReference type="ARBA" id="ARBA00022777"/>
    </source>
</evidence>
<keyword evidence="4 16" id="KW-0418">Kinase</keyword>
<evidence type="ECO:0000256" key="3">
    <source>
        <dbReference type="ARBA" id="ARBA00022741"/>
    </source>
</evidence>
<accession>A0A0J1GIS2</accession>
<dbReference type="InterPro" id="IPR011611">
    <property type="entry name" value="PfkB_dom"/>
</dbReference>
<dbReference type="GO" id="GO:0005524">
    <property type="term" value="F:ATP binding"/>
    <property type="evidence" value="ECO:0007669"/>
    <property type="project" value="UniProtKB-KW"/>
</dbReference>
<dbReference type="EC" id="2.7.1.45" evidence="11"/>
<organism evidence="16 17">
    <name type="scientific">Photobacterium aphoticum</name>
    <dbReference type="NCBI Taxonomy" id="754436"/>
    <lineage>
        <taxon>Bacteria</taxon>
        <taxon>Pseudomonadati</taxon>
        <taxon>Pseudomonadota</taxon>
        <taxon>Gammaproteobacteria</taxon>
        <taxon>Vibrionales</taxon>
        <taxon>Vibrionaceae</taxon>
        <taxon>Photobacterium</taxon>
    </lineage>
</organism>
<dbReference type="GO" id="GO:0005829">
    <property type="term" value="C:cytosol"/>
    <property type="evidence" value="ECO:0007669"/>
    <property type="project" value="TreeGrafter"/>
</dbReference>
<feature type="domain" description="Carbohydrate kinase PfkB" evidence="15">
    <location>
        <begin position="12"/>
        <end position="291"/>
    </location>
</feature>
<gene>
    <name evidence="16" type="ORF">ABT58_16980</name>
</gene>
<comment type="catalytic activity">
    <reaction evidence="9">
        <text>2-dehydro-3-deoxy-D-gluconate + ATP = 2-dehydro-3-deoxy-6-phospho-D-gluconate + ADP + H(+)</text>
        <dbReference type="Rhea" id="RHEA:14797"/>
        <dbReference type="ChEBI" id="CHEBI:15378"/>
        <dbReference type="ChEBI" id="CHEBI:30616"/>
        <dbReference type="ChEBI" id="CHEBI:57569"/>
        <dbReference type="ChEBI" id="CHEBI:57990"/>
        <dbReference type="ChEBI" id="CHEBI:456216"/>
        <dbReference type="EC" id="2.7.1.45"/>
    </reaction>
</comment>
<keyword evidence="2" id="KW-0808">Transferase</keyword>
<dbReference type="FunFam" id="3.40.1190.20:FF:000011">
    <property type="entry name" value="2-dehydro-3-deoxygluconokinase, putative"/>
    <property type="match status" value="1"/>
</dbReference>
<evidence type="ECO:0000256" key="13">
    <source>
        <dbReference type="ARBA" id="ARBA00075711"/>
    </source>
</evidence>
<comment type="caution">
    <text evidence="16">The sequence shown here is derived from an EMBL/GenBank/DDBJ whole genome shotgun (WGS) entry which is preliminary data.</text>
</comment>
<evidence type="ECO:0000256" key="7">
    <source>
        <dbReference type="ARBA" id="ARBA00043951"/>
    </source>
</evidence>
<dbReference type="Pfam" id="PF00294">
    <property type="entry name" value="PfkB"/>
    <property type="match status" value="1"/>
</dbReference>
<dbReference type="AlphaFoldDB" id="A0A0J1GIS2"/>
<keyword evidence="17" id="KW-1185">Reference proteome</keyword>
<dbReference type="EMBL" id="LDOV01000030">
    <property type="protein sequence ID" value="KLU99589.1"/>
    <property type="molecule type" value="Genomic_DNA"/>
</dbReference>
<reference evidence="16 17" key="1">
    <citation type="submission" date="2015-05" db="EMBL/GenBank/DDBJ databases">
        <title>Photobacterium galathea sp. nov.</title>
        <authorList>
            <person name="Machado H."/>
            <person name="Gram L."/>
        </authorList>
    </citation>
    <scope>NUCLEOTIDE SEQUENCE [LARGE SCALE GENOMIC DNA]</scope>
    <source>
        <strain evidence="16 17">DSM 25995</strain>
    </source>
</reference>
<evidence type="ECO:0000313" key="16">
    <source>
        <dbReference type="EMBL" id="KLU99589.1"/>
    </source>
</evidence>
<keyword evidence="6" id="KW-0119">Carbohydrate metabolism</keyword>
<dbReference type="InterPro" id="IPR029056">
    <property type="entry name" value="Ribokinase-like"/>
</dbReference>
<dbReference type="Proteomes" id="UP000036426">
    <property type="component" value="Unassembled WGS sequence"/>
</dbReference>
<dbReference type="PANTHER" id="PTHR10584">
    <property type="entry name" value="SUGAR KINASE"/>
    <property type="match status" value="1"/>
</dbReference>
<evidence type="ECO:0000256" key="9">
    <source>
        <dbReference type="ARBA" id="ARBA00050729"/>
    </source>
</evidence>
<evidence type="ECO:0000313" key="17">
    <source>
        <dbReference type="Proteomes" id="UP000036426"/>
    </source>
</evidence>
<dbReference type="GO" id="GO:0008673">
    <property type="term" value="F:2-dehydro-3-deoxygluconokinase activity"/>
    <property type="evidence" value="ECO:0007669"/>
    <property type="project" value="UniProtKB-EC"/>
</dbReference>
<protein>
    <recommendedName>
        <fullName evidence="12">2-dehydro-3-deoxygluconokinase</fullName>
        <ecNumber evidence="11">2.7.1.45</ecNumber>
    </recommendedName>
    <alternativeName>
        <fullName evidence="13">2-keto-3-deoxygluconokinase</fullName>
    </alternativeName>
    <alternativeName>
        <fullName evidence="14">3-deoxy-2-oxo-D-gluconate kinase</fullName>
    </alternativeName>
    <alternativeName>
        <fullName evidence="8">KDG kinase</fullName>
    </alternativeName>
</protein>
<evidence type="ECO:0000256" key="1">
    <source>
        <dbReference type="ARBA" id="ARBA00010688"/>
    </source>
</evidence>
<keyword evidence="5" id="KW-0067">ATP-binding</keyword>
<dbReference type="PATRIC" id="fig|754436.4.peg.3598"/>